<organism evidence="3 4">
    <name type="scientific">Aureitalea marina</name>
    <dbReference type="NCBI Taxonomy" id="930804"/>
    <lineage>
        <taxon>Bacteria</taxon>
        <taxon>Pseudomonadati</taxon>
        <taxon>Bacteroidota</taxon>
        <taxon>Flavobacteriia</taxon>
        <taxon>Flavobacteriales</taxon>
        <taxon>Flavobacteriaceae</taxon>
        <taxon>Aureitalea</taxon>
    </lineage>
</organism>
<dbReference type="InterPro" id="IPR002656">
    <property type="entry name" value="Acyl_transf_3_dom"/>
</dbReference>
<feature type="transmembrane region" description="Helical" evidence="1">
    <location>
        <begin position="29"/>
        <end position="56"/>
    </location>
</feature>
<comment type="caution">
    <text evidence="3">The sequence shown here is derived from an EMBL/GenBank/DDBJ whole genome shotgun (WGS) entry which is preliminary data.</text>
</comment>
<evidence type="ECO:0000313" key="3">
    <source>
        <dbReference type="EMBL" id="PQB03951.1"/>
    </source>
</evidence>
<keyword evidence="1" id="KW-0812">Transmembrane</keyword>
<evidence type="ECO:0000259" key="2">
    <source>
        <dbReference type="Pfam" id="PF01757"/>
    </source>
</evidence>
<dbReference type="Pfam" id="PF01757">
    <property type="entry name" value="Acyl_transf_3"/>
    <property type="match status" value="1"/>
</dbReference>
<dbReference type="Proteomes" id="UP000239800">
    <property type="component" value="Unassembled WGS sequence"/>
</dbReference>
<evidence type="ECO:0000313" key="4">
    <source>
        <dbReference type="Proteomes" id="UP000239800"/>
    </source>
</evidence>
<gene>
    <name evidence="3" type="ORF">BST85_02785</name>
</gene>
<feature type="domain" description="Acyltransferase 3" evidence="2">
    <location>
        <begin position="1"/>
        <end position="71"/>
    </location>
</feature>
<dbReference type="GO" id="GO:0016747">
    <property type="term" value="F:acyltransferase activity, transferring groups other than amino-acyl groups"/>
    <property type="evidence" value="ECO:0007669"/>
    <property type="project" value="InterPro"/>
</dbReference>
<dbReference type="AlphaFoldDB" id="A0A2S7KMW7"/>
<reference evidence="3 4" key="1">
    <citation type="submission" date="2016-11" db="EMBL/GenBank/DDBJ databases">
        <title>Trade-off between light-utilization and light-protection in marine flavobacteria.</title>
        <authorList>
            <person name="Kumagai Y."/>
        </authorList>
    </citation>
    <scope>NUCLEOTIDE SEQUENCE [LARGE SCALE GENOMIC DNA]</scope>
    <source>
        <strain evidence="3 4">NBRC 107741</strain>
    </source>
</reference>
<keyword evidence="4" id="KW-1185">Reference proteome</keyword>
<keyword evidence="1" id="KW-0472">Membrane</keyword>
<name>A0A2S7KMW7_9FLAO</name>
<dbReference type="OrthoDB" id="290051at2"/>
<proteinExistence type="predicted"/>
<protein>
    <recommendedName>
        <fullName evidence="2">Acyltransferase 3 domain-containing protein</fullName>
    </recommendedName>
</protein>
<sequence>MRAVAILSVVFSHFLWVYPDWNNGLTQLLIIAGFMGVEIFFVLSGFLIGGILYRLFVEELQGGRRLGYFLIRKYESPMMDL</sequence>
<keyword evidence="1" id="KW-1133">Transmembrane helix</keyword>
<dbReference type="EMBL" id="MQUB01000001">
    <property type="protein sequence ID" value="PQB03951.1"/>
    <property type="molecule type" value="Genomic_DNA"/>
</dbReference>
<evidence type="ECO:0000256" key="1">
    <source>
        <dbReference type="SAM" id="Phobius"/>
    </source>
</evidence>
<accession>A0A2S7KMW7</accession>